<keyword evidence="3" id="KW-1185">Reference proteome</keyword>
<dbReference type="EMBL" id="CP000271">
    <property type="protein sequence ID" value="ABE35649.1"/>
    <property type="molecule type" value="Genomic_DNA"/>
</dbReference>
<dbReference type="eggNOG" id="ENOG502ZAKB">
    <property type="taxonomic scope" value="Bacteria"/>
</dbReference>
<feature type="transmembrane region" description="Helical" evidence="1">
    <location>
        <begin position="219"/>
        <end position="241"/>
    </location>
</feature>
<keyword evidence="1" id="KW-1133">Transmembrane helix</keyword>
<keyword evidence="1" id="KW-0812">Transmembrane</keyword>
<evidence type="ECO:0000313" key="2">
    <source>
        <dbReference type="EMBL" id="ABE35649.1"/>
    </source>
</evidence>
<dbReference type="KEGG" id="bxe:Bxe_B0297"/>
<evidence type="ECO:0000313" key="3">
    <source>
        <dbReference type="Proteomes" id="UP000001817"/>
    </source>
</evidence>
<name>Q13JU0_PARXL</name>
<evidence type="ECO:0000256" key="1">
    <source>
        <dbReference type="SAM" id="Phobius"/>
    </source>
</evidence>
<protein>
    <submittedName>
        <fullName evidence="2">Membrane protein</fullName>
    </submittedName>
</protein>
<accession>Q13JU0</accession>
<feature type="transmembrane region" description="Helical" evidence="1">
    <location>
        <begin position="20"/>
        <end position="40"/>
    </location>
</feature>
<keyword evidence="1" id="KW-0472">Membrane</keyword>
<feature type="transmembrane region" description="Helical" evidence="1">
    <location>
        <begin position="104"/>
        <end position="123"/>
    </location>
</feature>
<gene>
    <name evidence="2" type="ORF">Bxe_B0297</name>
</gene>
<feature type="transmembrane region" description="Helical" evidence="1">
    <location>
        <begin position="191"/>
        <end position="207"/>
    </location>
</feature>
<reference evidence="2 3" key="1">
    <citation type="journal article" date="2006" name="Proc. Natl. Acad. Sci. U.S.A.">
        <title>Burkholderia xenovorans LB400 harbors a multi-replicon, 9.73-Mbp genome shaped for versatility.</title>
        <authorList>
            <person name="Chain P.S."/>
            <person name="Denef V.J."/>
            <person name="Konstantinidis K.T."/>
            <person name="Vergez L.M."/>
            <person name="Agullo L."/>
            <person name="Reyes V.L."/>
            <person name="Hauser L."/>
            <person name="Cordova M."/>
            <person name="Gomez L."/>
            <person name="Gonzalez M."/>
            <person name="Land M."/>
            <person name="Lao V."/>
            <person name="Larimer F."/>
            <person name="LiPuma J.J."/>
            <person name="Mahenthiralingam E."/>
            <person name="Malfatti S.A."/>
            <person name="Marx C.J."/>
            <person name="Parnell J.J."/>
            <person name="Ramette A."/>
            <person name="Richardson P."/>
            <person name="Seeger M."/>
            <person name="Smith D."/>
            <person name="Spilker T."/>
            <person name="Sul W.J."/>
            <person name="Tsoi T.V."/>
            <person name="Ulrich L.E."/>
            <person name="Zhulin I.B."/>
            <person name="Tiedje J.M."/>
        </authorList>
    </citation>
    <scope>NUCLEOTIDE SEQUENCE [LARGE SCALE GENOMIC DNA]</scope>
    <source>
        <strain evidence="2 3">LB400</strain>
    </source>
</reference>
<feature type="transmembrane region" description="Helical" evidence="1">
    <location>
        <begin position="73"/>
        <end position="97"/>
    </location>
</feature>
<proteinExistence type="predicted"/>
<dbReference type="AlphaFoldDB" id="Q13JU0"/>
<sequence length="284" mass="29911">MTPRDRGRGYDRTLDPPDFGMLALKLTLVPLFVLVVSMSGKWWGPSIAGWLAGLPVIAGPILFILVLAHGPSFGARAATLSLSAILASEAFNFAYAWTCRSRSWPVALAVGLITWFISAYGLSMLPTSPVWAATAALAAMCFGQSFLPRSSAGAAGAPLTRSDLTGRMVAGAVLTLLVTSLSGWAGPAWSGLLAVFPLLGIVLSVSSHRAHGPAFVISLLRGMVLGRFSFAAFCLSLSFSLPYQSPLVAFAEASVLAMIVQWGTRRLATIQRAKITEPSVVATD</sequence>
<dbReference type="STRING" id="266265.Bxe_B0297"/>
<dbReference type="Proteomes" id="UP000001817">
    <property type="component" value="Chromosome 2"/>
</dbReference>
<feature type="transmembrane region" description="Helical" evidence="1">
    <location>
        <begin position="47"/>
        <end position="67"/>
    </location>
</feature>
<organism evidence="2 3">
    <name type="scientific">Paraburkholderia xenovorans (strain LB400)</name>
    <dbReference type="NCBI Taxonomy" id="266265"/>
    <lineage>
        <taxon>Bacteria</taxon>
        <taxon>Pseudomonadati</taxon>
        <taxon>Pseudomonadota</taxon>
        <taxon>Betaproteobacteria</taxon>
        <taxon>Burkholderiales</taxon>
        <taxon>Burkholderiaceae</taxon>
        <taxon>Paraburkholderia</taxon>
    </lineage>
</organism>